<dbReference type="PROSITE" id="PS50075">
    <property type="entry name" value="CARRIER"/>
    <property type="match status" value="1"/>
</dbReference>
<gene>
    <name evidence="2" type="ORF">ACFFIC_12710</name>
</gene>
<dbReference type="RefSeq" id="WP_377050818.1">
    <property type="nucleotide sequence ID" value="NZ_JBHLVZ010000032.1"/>
</dbReference>
<dbReference type="InterPro" id="IPR009081">
    <property type="entry name" value="PP-bd_ACP"/>
</dbReference>
<comment type="caution">
    <text evidence="2">The sequence shown here is derived from an EMBL/GenBank/DDBJ whole genome shotgun (WGS) entry which is preliminary data.</text>
</comment>
<sequence>MRERILKIVTRVIGEVNDEMQYENLNNPNENTIIFDGDNGIDSLSLVLLVSTVEAEINKEFSSNILVASEKAMSMRNSPFRTVDSLTTFIEAELTAS</sequence>
<dbReference type="Gene3D" id="1.10.1200.10">
    <property type="entry name" value="ACP-like"/>
    <property type="match status" value="1"/>
</dbReference>
<evidence type="ECO:0000259" key="1">
    <source>
        <dbReference type="PROSITE" id="PS50075"/>
    </source>
</evidence>
<feature type="domain" description="Carrier" evidence="1">
    <location>
        <begin position="1"/>
        <end position="94"/>
    </location>
</feature>
<protein>
    <recommendedName>
        <fullName evidence="1">Carrier domain-containing protein</fullName>
    </recommendedName>
</protein>
<evidence type="ECO:0000313" key="3">
    <source>
        <dbReference type="Proteomes" id="UP001589789"/>
    </source>
</evidence>
<keyword evidence="3" id="KW-1185">Reference proteome</keyword>
<dbReference type="Proteomes" id="UP001589789">
    <property type="component" value="Unassembled WGS sequence"/>
</dbReference>
<evidence type="ECO:0000313" key="2">
    <source>
        <dbReference type="EMBL" id="MFC0386394.1"/>
    </source>
</evidence>
<dbReference type="InterPro" id="IPR036736">
    <property type="entry name" value="ACP-like_sf"/>
</dbReference>
<proteinExistence type="predicted"/>
<name>A0ABV6IS00_9PROT</name>
<organism evidence="2 3">
    <name type="scientific">Muricoccus vinaceus</name>
    <dbReference type="NCBI Taxonomy" id="424704"/>
    <lineage>
        <taxon>Bacteria</taxon>
        <taxon>Pseudomonadati</taxon>
        <taxon>Pseudomonadota</taxon>
        <taxon>Alphaproteobacteria</taxon>
        <taxon>Acetobacterales</taxon>
        <taxon>Roseomonadaceae</taxon>
        <taxon>Muricoccus</taxon>
    </lineage>
</organism>
<dbReference type="EMBL" id="JBHLVZ010000032">
    <property type="protein sequence ID" value="MFC0386394.1"/>
    <property type="molecule type" value="Genomic_DNA"/>
</dbReference>
<reference evidence="2 3" key="1">
    <citation type="submission" date="2024-09" db="EMBL/GenBank/DDBJ databases">
        <authorList>
            <person name="Sun Q."/>
            <person name="Mori K."/>
        </authorList>
    </citation>
    <scope>NUCLEOTIDE SEQUENCE [LARGE SCALE GENOMIC DNA]</scope>
    <source>
        <strain evidence="2 3">CCM 7468</strain>
    </source>
</reference>
<accession>A0ABV6IS00</accession>